<dbReference type="InterPro" id="IPR021898">
    <property type="entry name" value="DUF3509"/>
</dbReference>
<dbReference type="KEGG" id="acx:Achr_10830"/>
<dbReference type="HOGENOM" id="CLU_167579_1_0_6"/>
<keyword evidence="2" id="KW-1185">Reference proteome</keyword>
<organism evidence="1 2">
    <name type="scientific">Azotobacter chroococcum NCIMB 8003</name>
    <dbReference type="NCBI Taxonomy" id="1328314"/>
    <lineage>
        <taxon>Bacteria</taxon>
        <taxon>Pseudomonadati</taxon>
        <taxon>Pseudomonadota</taxon>
        <taxon>Gammaproteobacteria</taxon>
        <taxon>Pseudomonadales</taxon>
        <taxon>Pseudomonadaceae</taxon>
        <taxon>Azotobacter</taxon>
    </lineage>
</organism>
<protein>
    <recommendedName>
        <fullName evidence="3">DUF3509 domain-containing protein</fullName>
    </recommendedName>
</protein>
<evidence type="ECO:0008006" key="3">
    <source>
        <dbReference type="Google" id="ProtNLM"/>
    </source>
</evidence>
<reference evidence="1 2" key="1">
    <citation type="journal article" date="2015" name="PLoS ONE">
        <title>Azotobacter Genomes: The Genome of Azotobacter chroococcum NCIMB 8003 (ATCC 4412).</title>
        <authorList>
            <person name="Robson R.L."/>
            <person name="Jones R."/>
            <person name="Robson R.M."/>
            <person name="Schwartz A."/>
            <person name="Richardson T.H."/>
        </authorList>
    </citation>
    <scope>NUCLEOTIDE SEQUENCE [LARGE SCALE GENOMIC DNA]</scope>
    <source>
        <strain evidence="1 2">NCIMB 8003</strain>
    </source>
</reference>
<evidence type="ECO:0000313" key="2">
    <source>
        <dbReference type="Proteomes" id="UP000068210"/>
    </source>
</evidence>
<proteinExistence type="predicted"/>
<dbReference type="Proteomes" id="UP000068210">
    <property type="component" value="Chromosome"/>
</dbReference>
<accession>A0A0C4WK95</accession>
<dbReference type="EMBL" id="CP010415">
    <property type="protein sequence ID" value="AJE20564.1"/>
    <property type="molecule type" value="Genomic_DNA"/>
</dbReference>
<evidence type="ECO:0000313" key="1">
    <source>
        <dbReference type="EMBL" id="AJE20564.1"/>
    </source>
</evidence>
<dbReference type="AlphaFoldDB" id="A0A0C4WK95"/>
<gene>
    <name evidence="1" type="ORF">Achr_10830</name>
</gene>
<dbReference type="RefSeq" id="WP_039802537.1">
    <property type="nucleotide sequence ID" value="NZ_CP010415.1"/>
</dbReference>
<sequence length="94" mass="10443">MESTRALLVEALAPYKIDIGAVRPDGSRLLTLQNGAGEILIERLLRPVQLMDKWLLIDVVDGLHRDLRILEGRLSPKVIAALERGQCARQSAVF</sequence>
<dbReference type="Pfam" id="PF12021">
    <property type="entry name" value="DUF3509"/>
    <property type="match status" value="1"/>
</dbReference>
<name>A0A0C4WK95_9GAMM</name>